<organism evidence="2 3">
    <name type="scientific">Geranomyces variabilis</name>
    <dbReference type="NCBI Taxonomy" id="109894"/>
    <lineage>
        <taxon>Eukaryota</taxon>
        <taxon>Fungi</taxon>
        <taxon>Fungi incertae sedis</taxon>
        <taxon>Chytridiomycota</taxon>
        <taxon>Chytridiomycota incertae sedis</taxon>
        <taxon>Chytridiomycetes</taxon>
        <taxon>Spizellomycetales</taxon>
        <taxon>Powellomycetaceae</taxon>
        <taxon>Geranomyces</taxon>
    </lineage>
</organism>
<sequence length="321" mass="33532">MSAFAGASASAFGNEMNNPLGLAYGSDSESSNDGEATRTSPPPGTARSNVPPQPIAVSSLIHRKPPSSSVSSAQTTPSATSRSSPEPRRNFIQSVSRSAAAPNAANPHPPSHLLPSDPECETPAAKLARLLRPPPGTVLPPEPPGDADPAIQAKISKWLDLKASGMVFNDRLEATHAFRNPSITSKMIEYLGLDERGSNFSKDVYNPAGFPPEAYYDKIAERQRAATAGVGGPYQPPLPAAAQLTSNPGVQSAIQKAQQAAIQFVSNVHGSAHRSGTSSGGSAGTSAQQPSGMAADSARSSGDNRKRSKWDRTSEFVAKRR</sequence>
<dbReference type="Pfam" id="PF07818">
    <property type="entry name" value="HCNGP"/>
    <property type="match status" value="1"/>
</dbReference>
<keyword evidence="3" id="KW-1185">Reference proteome</keyword>
<feature type="region of interest" description="Disordered" evidence="1">
    <location>
        <begin position="1"/>
        <end position="151"/>
    </location>
</feature>
<feature type="compositionally biased region" description="Low complexity" evidence="1">
    <location>
        <begin position="66"/>
        <end position="84"/>
    </location>
</feature>
<feature type="region of interest" description="Disordered" evidence="1">
    <location>
        <begin position="265"/>
        <end position="321"/>
    </location>
</feature>
<dbReference type="Proteomes" id="UP001212152">
    <property type="component" value="Unassembled WGS sequence"/>
</dbReference>
<dbReference type="GO" id="GO:0006355">
    <property type="term" value="P:regulation of DNA-templated transcription"/>
    <property type="evidence" value="ECO:0007669"/>
    <property type="project" value="InterPro"/>
</dbReference>
<comment type="caution">
    <text evidence="2">The sequence shown here is derived from an EMBL/GenBank/DDBJ whole genome shotgun (WGS) entry which is preliminary data.</text>
</comment>
<evidence type="ECO:0000313" key="3">
    <source>
        <dbReference type="Proteomes" id="UP001212152"/>
    </source>
</evidence>
<evidence type="ECO:0000313" key="2">
    <source>
        <dbReference type="EMBL" id="KAJ3175394.1"/>
    </source>
</evidence>
<accession>A0AAD5TGD8</accession>
<dbReference type="PANTHER" id="PTHR13464">
    <property type="entry name" value="TRANSCRIPTIONAL REGULATOR PROTEIN HCNGP"/>
    <property type="match status" value="1"/>
</dbReference>
<feature type="compositionally biased region" description="Basic and acidic residues" evidence="1">
    <location>
        <begin position="302"/>
        <end position="321"/>
    </location>
</feature>
<dbReference type="EMBL" id="JADGJQ010000052">
    <property type="protein sequence ID" value="KAJ3175394.1"/>
    <property type="molecule type" value="Genomic_DNA"/>
</dbReference>
<reference evidence="2" key="1">
    <citation type="submission" date="2020-05" db="EMBL/GenBank/DDBJ databases">
        <title>Phylogenomic resolution of chytrid fungi.</title>
        <authorList>
            <person name="Stajich J.E."/>
            <person name="Amses K."/>
            <person name="Simmons R."/>
            <person name="Seto K."/>
            <person name="Myers J."/>
            <person name="Bonds A."/>
            <person name="Quandt C.A."/>
            <person name="Barry K."/>
            <person name="Liu P."/>
            <person name="Grigoriev I."/>
            <person name="Longcore J.E."/>
            <person name="James T.Y."/>
        </authorList>
    </citation>
    <scope>NUCLEOTIDE SEQUENCE</scope>
    <source>
        <strain evidence="2">JEL0379</strain>
    </source>
</reference>
<feature type="compositionally biased region" description="Low complexity" evidence="1">
    <location>
        <begin position="1"/>
        <end position="13"/>
    </location>
</feature>
<feature type="compositionally biased region" description="Low complexity" evidence="1">
    <location>
        <begin position="265"/>
        <end position="277"/>
    </location>
</feature>
<name>A0AAD5TGD8_9FUNG</name>
<feature type="compositionally biased region" description="Pro residues" evidence="1">
    <location>
        <begin position="132"/>
        <end position="146"/>
    </location>
</feature>
<dbReference type="InterPro" id="IPR012479">
    <property type="entry name" value="SAP30BP"/>
</dbReference>
<feature type="compositionally biased region" description="Polar residues" evidence="1">
    <location>
        <begin position="27"/>
        <end position="39"/>
    </location>
</feature>
<protein>
    <submittedName>
        <fullName evidence="2">SAP30-binding protein</fullName>
    </submittedName>
</protein>
<evidence type="ECO:0000256" key="1">
    <source>
        <dbReference type="SAM" id="MobiDB-lite"/>
    </source>
</evidence>
<dbReference type="GO" id="GO:0005634">
    <property type="term" value="C:nucleus"/>
    <property type="evidence" value="ECO:0007669"/>
    <property type="project" value="TreeGrafter"/>
</dbReference>
<dbReference type="AlphaFoldDB" id="A0AAD5TGD8"/>
<dbReference type="PANTHER" id="PTHR13464:SF0">
    <property type="entry name" value="SAP30-BINDING PROTEIN"/>
    <property type="match status" value="1"/>
</dbReference>
<gene>
    <name evidence="2" type="primary">SAP30BP</name>
    <name evidence="2" type="ORF">HDU87_006214</name>
</gene>
<proteinExistence type="predicted"/>